<dbReference type="PANTHER" id="PTHR46796:SF2">
    <property type="entry name" value="TRANSCRIPTIONAL REGULATORY PROTEIN"/>
    <property type="match status" value="1"/>
</dbReference>
<dbReference type="SUPFAM" id="SSF46689">
    <property type="entry name" value="Homeodomain-like"/>
    <property type="match status" value="2"/>
</dbReference>
<dbReference type="InterPro" id="IPR050204">
    <property type="entry name" value="AraC_XylS_family_regulators"/>
</dbReference>
<accession>A0ABS8WB55</accession>
<protein>
    <submittedName>
        <fullName evidence="6">AraC family transcriptional regulator</fullName>
    </submittedName>
</protein>
<evidence type="ECO:0000313" key="6">
    <source>
        <dbReference type="EMBL" id="MCE2595478.1"/>
    </source>
</evidence>
<gene>
    <name evidence="6" type="ORF">K6Y31_11680</name>
</gene>
<evidence type="ECO:0000256" key="2">
    <source>
        <dbReference type="ARBA" id="ARBA00023125"/>
    </source>
</evidence>
<dbReference type="Proteomes" id="UP001201273">
    <property type="component" value="Unassembled WGS sequence"/>
</dbReference>
<comment type="caution">
    <text evidence="6">The sequence shown here is derived from an EMBL/GenBank/DDBJ whole genome shotgun (WGS) entry which is preliminary data.</text>
</comment>
<dbReference type="SMART" id="SM00342">
    <property type="entry name" value="HTH_ARAC"/>
    <property type="match status" value="1"/>
</dbReference>
<keyword evidence="2" id="KW-0238">DNA-binding</keyword>
<reference evidence="6 7" key="1">
    <citation type="journal article" date="2022" name="Environ. Microbiol. Rep.">
        <title>Eco-phylogenetic analyses reveal divergent evolution of vitamin B12 metabolism in the marine bacterial family 'Psychromonadaceae'.</title>
        <authorList>
            <person name="Jin X."/>
            <person name="Yang Y."/>
            <person name="Cao H."/>
            <person name="Gao B."/>
            <person name="Zhao Z."/>
        </authorList>
    </citation>
    <scope>NUCLEOTIDE SEQUENCE [LARGE SCALE GENOMIC DNA]</scope>
    <source>
        <strain evidence="6 7">MKS20</strain>
    </source>
</reference>
<dbReference type="InterPro" id="IPR003313">
    <property type="entry name" value="AraC-bd"/>
</dbReference>
<evidence type="ECO:0000256" key="3">
    <source>
        <dbReference type="ARBA" id="ARBA00023159"/>
    </source>
</evidence>
<keyword evidence="3" id="KW-0010">Activator</keyword>
<dbReference type="Pfam" id="PF12833">
    <property type="entry name" value="HTH_18"/>
    <property type="match status" value="1"/>
</dbReference>
<keyword evidence="7" id="KW-1185">Reference proteome</keyword>
<keyword evidence="1" id="KW-0805">Transcription regulation</keyword>
<dbReference type="SUPFAM" id="SSF51215">
    <property type="entry name" value="Regulatory protein AraC"/>
    <property type="match status" value="1"/>
</dbReference>
<dbReference type="RefSeq" id="WP_233052959.1">
    <property type="nucleotide sequence ID" value="NZ_JAIMJA010000011.1"/>
</dbReference>
<dbReference type="InterPro" id="IPR009057">
    <property type="entry name" value="Homeodomain-like_sf"/>
</dbReference>
<dbReference type="PROSITE" id="PS01124">
    <property type="entry name" value="HTH_ARAC_FAMILY_2"/>
    <property type="match status" value="1"/>
</dbReference>
<organism evidence="6 7">
    <name type="scientific">Motilimonas cestriensis</name>
    <dbReference type="NCBI Taxonomy" id="2742685"/>
    <lineage>
        <taxon>Bacteria</taxon>
        <taxon>Pseudomonadati</taxon>
        <taxon>Pseudomonadota</taxon>
        <taxon>Gammaproteobacteria</taxon>
        <taxon>Alteromonadales</taxon>
        <taxon>Alteromonadales genera incertae sedis</taxon>
        <taxon>Motilimonas</taxon>
    </lineage>
</organism>
<evidence type="ECO:0000313" key="7">
    <source>
        <dbReference type="Proteomes" id="UP001201273"/>
    </source>
</evidence>
<evidence type="ECO:0000256" key="4">
    <source>
        <dbReference type="ARBA" id="ARBA00023163"/>
    </source>
</evidence>
<evidence type="ECO:0000259" key="5">
    <source>
        <dbReference type="PROSITE" id="PS01124"/>
    </source>
</evidence>
<dbReference type="PRINTS" id="PR00032">
    <property type="entry name" value="HTHARAC"/>
</dbReference>
<dbReference type="PANTHER" id="PTHR46796">
    <property type="entry name" value="HTH-TYPE TRANSCRIPTIONAL ACTIVATOR RHAS-RELATED"/>
    <property type="match status" value="1"/>
</dbReference>
<dbReference type="PROSITE" id="PS00041">
    <property type="entry name" value="HTH_ARAC_FAMILY_1"/>
    <property type="match status" value="1"/>
</dbReference>
<dbReference type="InterPro" id="IPR037923">
    <property type="entry name" value="HTH-like"/>
</dbReference>
<keyword evidence="4" id="KW-0804">Transcription</keyword>
<dbReference type="InterPro" id="IPR020449">
    <property type="entry name" value="Tscrpt_reg_AraC-type_HTH"/>
</dbReference>
<proteinExistence type="predicted"/>
<evidence type="ECO:0000256" key="1">
    <source>
        <dbReference type="ARBA" id="ARBA00023015"/>
    </source>
</evidence>
<dbReference type="InterPro" id="IPR018060">
    <property type="entry name" value="HTH_AraC"/>
</dbReference>
<sequence>MEQAQQRFYQNRIMPMLEMRQANQSSACYQAHSHDEFSFGVIDVGAADYQNLSRKHSIHVGDTVLINPGDVHACNPKQGLWSYRMLFLDTPWLAELQQESELTSSADYQSFATCLRRDKQAYQDFTRLFSALGESSSPLRMETLLIGYLMPLFTMRAESRVSAQLYRAKERLLDQLDNAPSLTELAQEVGISRYHLIRSFKAAFGLSPHAFLLDAKIKMAKRKLKQGQSIADTAFALGFNDQSHFQHQFKKRLAVTPRQYQGSFL</sequence>
<dbReference type="Pfam" id="PF02311">
    <property type="entry name" value="AraC_binding"/>
    <property type="match status" value="1"/>
</dbReference>
<dbReference type="EMBL" id="JAIMJA010000011">
    <property type="protein sequence ID" value="MCE2595478.1"/>
    <property type="molecule type" value="Genomic_DNA"/>
</dbReference>
<feature type="domain" description="HTH araC/xylS-type" evidence="5">
    <location>
        <begin position="166"/>
        <end position="263"/>
    </location>
</feature>
<name>A0ABS8WB55_9GAMM</name>
<dbReference type="InterPro" id="IPR018062">
    <property type="entry name" value="HTH_AraC-typ_CS"/>
</dbReference>
<dbReference type="Gene3D" id="1.10.10.60">
    <property type="entry name" value="Homeodomain-like"/>
    <property type="match status" value="2"/>
</dbReference>